<dbReference type="Proteomes" id="UP001141806">
    <property type="component" value="Unassembled WGS sequence"/>
</dbReference>
<protein>
    <recommendedName>
        <fullName evidence="4">LAZY1</fullName>
    </recommendedName>
</protein>
<evidence type="ECO:0000313" key="3">
    <source>
        <dbReference type="Proteomes" id="UP001141806"/>
    </source>
</evidence>
<organism evidence="2 3">
    <name type="scientific">Protea cynaroides</name>
    <dbReference type="NCBI Taxonomy" id="273540"/>
    <lineage>
        <taxon>Eukaryota</taxon>
        <taxon>Viridiplantae</taxon>
        <taxon>Streptophyta</taxon>
        <taxon>Embryophyta</taxon>
        <taxon>Tracheophyta</taxon>
        <taxon>Spermatophyta</taxon>
        <taxon>Magnoliopsida</taxon>
        <taxon>Proteales</taxon>
        <taxon>Proteaceae</taxon>
        <taxon>Protea</taxon>
    </lineage>
</organism>
<gene>
    <name evidence="2" type="ORF">NE237_020640</name>
</gene>
<evidence type="ECO:0000313" key="2">
    <source>
        <dbReference type="EMBL" id="KAJ4960730.1"/>
    </source>
</evidence>
<evidence type="ECO:0008006" key="4">
    <source>
        <dbReference type="Google" id="ProtNLM"/>
    </source>
</evidence>
<name>A0A9Q0H9R9_9MAGN</name>
<sequence>MKLLGWVHRKFRQNSCDPFKDFAHGYSCNCLSGQPSLNEDYVSHHIRQPQKERIIGKSFAGVEALAVEEDNFEDESSAAISELFHGLLTIGTLGLDPLITADPATPTFAISVENITEKETEVIEKDLKLINDELEKVLGSQAKDDGYSTSSGRSSHVSTITLGGKQMEGIEPNMIGATVCPLQGYLFGSPIELPETTVAKKEHRPSLGELFQKSKMADKNSTGKNERKEKPTEKDVEKSGIHLMKMFKRRMLNASSKSSTATAPDSVSAEKKLHKILQMFHRKVHPETSMVKKKLSKSQKYENKNKISSEQAYNNGDRPFTDEDVMIFSRRAISKEDIQCYKNHLNPPQIALDGSDSNGNRECWIKTDADYLVLEL</sequence>
<evidence type="ECO:0000256" key="1">
    <source>
        <dbReference type="SAM" id="MobiDB-lite"/>
    </source>
</evidence>
<feature type="region of interest" description="Disordered" evidence="1">
    <location>
        <begin position="201"/>
        <end position="236"/>
    </location>
</feature>
<dbReference type="PANTHER" id="PTHR34959:SF3">
    <property type="entry name" value="PROTEIN LAZY 1"/>
    <property type="match status" value="1"/>
</dbReference>
<dbReference type="PANTHER" id="PTHR34959">
    <property type="entry name" value="PROTEIN LAZY 1"/>
    <property type="match status" value="1"/>
</dbReference>
<proteinExistence type="predicted"/>
<reference evidence="2" key="1">
    <citation type="journal article" date="2023" name="Plant J.">
        <title>The genome of the king protea, Protea cynaroides.</title>
        <authorList>
            <person name="Chang J."/>
            <person name="Duong T.A."/>
            <person name="Schoeman C."/>
            <person name="Ma X."/>
            <person name="Roodt D."/>
            <person name="Barker N."/>
            <person name="Li Z."/>
            <person name="Van de Peer Y."/>
            <person name="Mizrachi E."/>
        </authorList>
    </citation>
    <scope>NUCLEOTIDE SEQUENCE</scope>
    <source>
        <tissue evidence="2">Young leaves</tissue>
    </source>
</reference>
<dbReference type="GO" id="GO:2000012">
    <property type="term" value="P:regulation of auxin polar transport"/>
    <property type="evidence" value="ECO:0007669"/>
    <property type="project" value="InterPro"/>
</dbReference>
<dbReference type="AlphaFoldDB" id="A0A9Q0H9R9"/>
<feature type="compositionally biased region" description="Basic and acidic residues" evidence="1">
    <location>
        <begin position="224"/>
        <end position="236"/>
    </location>
</feature>
<dbReference type="EMBL" id="JAMYWD010000009">
    <property type="protein sequence ID" value="KAJ4960730.1"/>
    <property type="molecule type" value="Genomic_DNA"/>
</dbReference>
<dbReference type="OrthoDB" id="780166at2759"/>
<accession>A0A9Q0H9R9</accession>
<dbReference type="GO" id="GO:0009630">
    <property type="term" value="P:gravitropism"/>
    <property type="evidence" value="ECO:0007669"/>
    <property type="project" value="InterPro"/>
</dbReference>
<comment type="caution">
    <text evidence="2">The sequence shown here is derived from an EMBL/GenBank/DDBJ whole genome shotgun (WGS) entry which is preliminary data.</text>
</comment>
<dbReference type="InterPro" id="IPR038928">
    <property type="entry name" value="LAZY1"/>
</dbReference>
<keyword evidence="3" id="KW-1185">Reference proteome</keyword>